<name>A0A0N0GLI5_9NEIS</name>
<dbReference type="STRING" id="857265.WG78_18760"/>
<feature type="signal peptide" evidence="8">
    <location>
        <begin position="1"/>
        <end position="19"/>
    </location>
</feature>
<dbReference type="InterPro" id="IPR051395">
    <property type="entry name" value="Cytochrome_c_Peroxidase/MauG"/>
</dbReference>
<feature type="domain" description="Cytochrome c" evidence="9">
    <location>
        <begin position="253"/>
        <end position="429"/>
    </location>
</feature>
<keyword evidence="5 10" id="KW-0560">Oxidoreductase</keyword>
<dbReference type="EC" id="1.-.-.-" evidence="10"/>
<keyword evidence="4 8" id="KW-0732">Signal</keyword>
<dbReference type="Pfam" id="PF03150">
    <property type="entry name" value="CCP_MauG"/>
    <property type="match status" value="1"/>
</dbReference>
<accession>A0A0N0GLI5</accession>
<dbReference type="PANTHER" id="PTHR30600:SF10">
    <property type="entry name" value="BLL6722 PROTEIN"/>
    <property type="match status" value="1"/>
</dbReference>
<evidence type="ECO:0000256" key="1">
    <source>
        <dbReference type="ARBA" id="ARBA00004196"/>
    </source>
</evidence>
<evidence type="ECO:0000256" key="2">
    <source>
        <dbReference type="ARBA" id="ARBA00022617"/>
    </source>
</evidence>
<dbReference type="PANTHER" id="PTHR30600">
    <property type="entry name" value="CYTOCHROME C PEROXIDASE-RELATED"/>
    <property type="match status" value="1"/>
</dbReference>
<dbReference type="AlphaFoldDB" id="A0A0N0GLI5"/>
<dbReference type="RefSeq" id="WP_053939344.1">
    <property type="nucleotide sequence ID" value="NZ_LAQT01000033.1"/>
</dbReference>
<keyword evidence="3 7" id="KW-0479">Metal-binding</keyword>
<dbReference type="GO" id="GO:0030313">
    <property type="term" value="C:cell envelope"/>
    <property type="evidence" value="ECO:0007669"/>
    <property type="project" value="UniProtKB-SubCell"/>
</dbReference>
<reference evidence="10 11" key="1">
    <citation type="submission" date="2015-07" db="EMBL/GenBank/DDBJ databases">
        <title>Draft genome sequence of the Amantichitinum ursilacus IGB-41, a new chitin-degrading bacterium.</title>
        <authorList>
            <person name="Kirstahler P."/>
            <person name="Guenther M."/>
            <person name="Grumaz C."/>
            <person name="Rupp S."/>
            <person name="Zibek S."/>
            <person name="Sohn K."/>
        </authorList>
    </citation>
    <scope>NUCLEOTIDE SEQUENCE [LARGE SCALE GENOMIC DNA]</scope>
    <source>
        <strain evidence="10 11">IGB-41</strain>
    </source>
</reference>
<feature type="chain" id="PRO_5005849683" evidence="8">
    <location>
        <begin position="20"/>
        <end position="448"/>
    </location>
</feature>
<evidence type="ECO:0000256" key="6">
    <source>
        <dbReference type="ARBA" id="ARBA00023004"/>
    </source>
</evidence>
<evidence type="ECO:0000256" key="4">
    <source>
        <dbReference type="ARBA" id="ARBA00022729"/>
    </source>
</evidence>
<evidence type="ECO:0000256" key="7">
    <source>
        <dbReference type="PROSITE-ProRule" id="PRU00433"/>
    </source>
</evidence>
<dbReference type="SUPFAM" id="SSF46626">
    <property type="entry name" value="Cytochrome c"/>
    <property type="match status" value="2"/>
</dbReference>
<dbReference type="OrthoDB" id="9805202at2"/>
<evidence type="ECO:0000313" key="10">
    <source>
        <dbReference type="EMBL" id="KPC49926.1"/>
    </source>
</evidence>
<dbReference type="GO" id="GO:0046872">
    <property type="term" value="F:metal ion binding"/>
    <property type="evidence" value="ECO:0007669"/>
    <property type="project" value="UniProtKB-KW"/>
</dbReference>
<keyword evidence="6 7" id="KW-0408">Iron</keyword>
<dbReference type="GO" id="GO:0020037">
    <property type="term" value="F:heme binding"/>
    <property type="evidence" value="ECO:0007669"/>
    <property type="project" value="InterPro"/>
</dbReference>
<dbReference type="InterPro" id="IPR009056">
    <property type="entry name" value="Cyt_c-like_dom"/>
</dbReference>
<evidence type="ECO:0000256" key="8">
    <source>
        <dbReference type="SAM" id="SignalP"/>
    </source>
</evidence>
<evidence type="ECO:0000313" key="11">
    <source>
        <dbReference type="Proteomes" id="UP000037939"/>
    </source>
</evidence>
<keyword evidence="2 7" id="KW-0349">Heme</keyword>
<comment type="subcellular location">
    <subcellularLocation>
        <location evidence="1">Cell envelope</location>
    </subcellularLocation>
</comment>
<evidence type="ECO:0000259" key="9">
    <source>
        <dbReference type="PROSITE" id="PS51007"/>
    </source>
</evidence>
<comment type="caution">
    <text evidence="10">The sequence shown here is derived from an EMBL/GenBank/DDBJ whole genome shotgun (WGS) entry which is preliminary data.</text>
</comment>
<sequence>MPRFTKPQSRLFFPVFSCAALLALGALYGGKDSLAATPAARSASATAKKEPAWKSSDYAPVKNQPSYKELAAVGKLMFFDPSLSASGKMACATCHSPDHAFGPPNNLQVQLGGRDGKLEGTRAVPSLRYLQTVPVFTEHFYDDDGDDSVDAGPTGGHNWDGRARNVHEQARIPLLAVNEMANASPAEVAAKLQKAAYAPQLRKLLGDEIFNNPDQLFKWGTLALEDYQDTPADFYPYSSKYDAFLRHQTQLTKQELHGLEVFNDEEKGNCASCHISAVTPEGIFPNFSDFGLLAIGVPRNMKLAINQNSKFNDMGACGPDRTDLKGRGEFCGLFRTPSLRNVATRKVFFHNGAFNDLEKVVHFYNERETNPGKWYAKDSHGKVIKYDDLPKQYVENINMEAPFNHKRGDKPPMTDAEIRDVVAFMKTLTDGYTDPIQQGGKIRTAKAQ</sequence>
<dbReference type="Proteomes" id="UP000037939">
    <property type="component" value="Unassembled WGS sequence"/>
</dbReference>
<dbReference type="PATRIC" id="fig|857265.3.peg.3837"/>
<protein>
    <submittedName>
        <fullName evidence="10">Methylamine utilization protein MauG</fullName>
        <ecNumber evidence="10">1.-.-.-</ecNumber>
    </submittedName>
</protein>
<gene>
    <name evidence="10" type="primary">mauG_2</name>
    <name evidence="10" type="ORF">WG78_18760</name>
</gene>
<feature type="domain" description="Cytochrome c" evidence="9">
    <location>
        <begin position="69"/>
        <end position="196"/>
    </location>
</feature>
<dbReference type="InterPro" id="IPR036909">
    <property type="entry name" value="Cyt_c-like_dom_sf"/>
</dbReference>
<dbReference type="GO" id="GO:0009055">
    <property type="term" value="F:electron transfer activity"/>
    <property type="evidence" value="ECO:0007669"/>
    <property type="project" value="InterPro"/>
</dbReference>
<dbReference type="PROSITE" id="PS51007">
    <property type="entry name" value="CYTC"/>
    <property type="match status" value="2"/>
</dbReference>
<dbReference type="EMBL" id="LAQT01000033">
    <property type="protein sequence ID" value="KPC49926.1"/>
    <property type="molecule type" value="Genomic_DNA"/>
</dbReference>
<evidence type="ECO:0000256" key="3">
    <source>
        <dbReference type="ARBA" id="ARBA00022723"/>
    </source>
</evidence>
<dbReference type="InterPro" id="IPR004852">
    <property type="entry name" value="Di-haem_cyt_c_peroxidsae"/>
</dbReference>
<keyword evidence="11" id="KW-1185">Reference proteome</keyword>
<dbReference type="Gene3D" id="1.10.760.10">
    <property type="entry name" value="Cytochrome c-like domain"/>
    <property type="match status" value="2"/>
</dbReference>
<dbReference type="GO" id="GO:0004130">
    <property type="term" value="F:cytochrome-c peroxidase activity"/>
    <property type="evidence" value="ECO:0007669"/>
    <property type="project" value="TreeGrafter"/>
</dbReference>
<evidence type="ECO:0000256" key="5">
    <source>
        <dbReference type="ARBA" id="ARBA00023002"/>
    </source>
</evidence>
<proteinExistence type="predicted"/>
<organism evidence="10 11">
    <name type="scientific">Amantichitinum ursilacus</name>
    <dbReference type="NCBI Taxonomy" id="857265"/>
    <lineage>
        <taxon>Bacteria</taxon>
        <taxon>Pseudomonadati</taxon>
        <taxon>Pseudomonadota</taxon>
        <taxon>Betaproteobacteria</taxon>
        <taxon>Neisseriales</taxon>
        <taxon>Chitinibacteraceae</taxon>
        <taxon>Amantichitinum</taxon>
    </lineage>
</organism>